<organism evidence="1 2">
    <name type="scientific">Smallanthus sonchifolius</name>
    <dbReference type="NCBI Taxonomy" id="185202"/>
    <lineage>
        <taxon>Eukaryota</taxon>
        <taxon>Viridiplantae</taxon>
        <taxon>Streptophyta</taxon>
        <taxon>Embryophyta</taxon>
        <taxon>Tracheophyta</taxon>
        <taxon>Spermatophyta</taxon>
        <taxon>Magnoliopsida</taxon>
        <taxon>eudicotyledons</taxon>
        <taxon>Gunneridae</taxon>
        <taxon>Pentapetalae</taxon>
        <taxon>asterids</taxon>
        <taxon>campanulids</taxon>
        <taxon>Asterales</taxon>
        <taxon>Asteraceae</taxon>
        <taxon>Asteroideae</taxon>
        <taxon>Heliantheae alliance</taxon>
        <taxon>Millerieae</taxon>
        <taxon>Smallanthus</taxon>
    </lineage>
</organism>
<evidence type="ECO:0000313" key="1">
    <source>
        <dbReference type="EMBL" id="KAI3688178.1"/>
    </source>
</evidence>
<protein>
    <submittedName>
        <fullName evidence="1">Uncharacterized protein</fullName>
    </submittedName>
</protein>
<gene>
    <name evidence="1" type="ORF">L1987_81887</name>
</gene>
<comment type="caution">
    <text evidence="1">The sequence shown here is derived from an EMBL/GenBank/DDBJ whole genome shotgun (WGS) entry which is preliminary data.</text>
</comment>
<evidence type="ECO:0000313" key="2">
    <source>
        <dbReference type="Proteomes" id="UP001056120"/>
    </source>
</evidence>
<accession>A0ACB8YSB6</accession>
<dbReference type="Proteomes" id="UP001056120">
    <property type="component" value="Linkage Group LG27"/>
</dbReference>
<name>A0ACB8YSB6_9ASTR</name>
<proteinExistence type="predicted"/>
<keyword evidence="2" id="KW-1185">Reference proteome</keyword>
<reference evidence="2" key="1">
    <citation type="journal article" date="2022" name="Mol. Ecol. Resour.">
        <title>The genomes of chicory, endive, great burdock and yacon provide insights into Asteraceae palaeo-polyploidization history and plant inulin production.</title>
        <authorList>
            <person name="Fan W."/>
            <person name="Wang S."/>
            <person name="Wang H."/>
            <person name="Wang A."/>
            <person name="Jiang F."/>
            <person name="Liu H."/>
            <person name="Zhao H."/>
            <person name="Xu D."/>
            <person name="Zhang Y."/>
        </authorList>
    </citation>
    <scope>NUCLEOTIDE SEQUENCE [LARGE SCALE GENOMIC DNA]</scope>
    <source>
        <strain evidence="2">cv. Yunnan</strain>
    </source>
</reference>
<dbReference type="EMBL" id="CM042044">
    <property type="protein sequence ID" value="KAI3688178.1"/>
    <property type="molecule type" value="Genomic_DNA"/>
</dbReference>
<sequence length="286" mass="31418">MCVVYGASGVGTGNFQGVGPLDSFLKPRNLTWLRKADLLFVDSPVGSGYSFVEDQDLLAKTDEEVATDLTTLLIEISIKNPILEKKPLYILGGFYGGKFAVTLGLSTLKAIEDEKLMLLLGGIVLGDGFISPEDYVTSWGPLLKDVSRIDENGLIESNRVVEKMKQQIANGNWKAAAELWADLEQVIHAYSNFVDLTNFLLDDGVSSLDDLDNLMNGVIRKKAQNYSGQRQIYCGNETVTKGFAKSYKNLHFYWILGAGHNAVQDQPFVTFNMIGDITNSPGLATF</sequence>
<reference evidence="1 2" key="2">
    <citation type="journal article" date="2022" name="Mol. Ecol. Resour.">
        <title>The genomes of chicory, endive, great burdock and yacon provide insights into Asteraceae paleo-polyploidization history and plant inulin production.</title>
        <authorList>
            <person name="Fan W."/>
            <person name="Wang S."/>
            <person name="Wang H."/>
            <person name="Wang A."/>
            <person name="Jiang F."/>
            <person name="Liu H."/>
            <person name="Zhao H."/>
            <person name="Xu D."/>
            <person name="Zhang Y."/>
        </authorList>
    </citation>
    <scope>NUCLEOTIDE SEQUENCE [LARGE SCALE GENOMIC DNA]</scope>
    <source>
        <strain evidence="2">cv. Yunnan</strain>
        <tissue evidence="1">Leaves</tissue>
    </source>
</reference>